<accession>A0AAW5TNN2</accession>
<dbReference type="AlphaFoldDB" id="A0AAW5TNN2"/>
<sequence>MENKTYPRVQIIINANSNAEIQESINWLKGAVPQSATEWPSESPVVKVLDEKPEHIEAKGTPPTDIISEKKEEASNVTLSDLRKKMSAVLKLNKRNEVKVLLTEFEAPKLGKLSEDKYEAFGKALDVLLEEA</sequence>
<dbReference type="RefSeq" id="WP_264653684.1">
    <property type="nucleotide sequence ID" value="NZ_JAOQNN010000001.1"/>
</dbReference>
<name>A0AAW5TNN2_9LACT</name>
<proteinExistence type="predicted"/>
<protein>
    <recommendedName>
        <fullName evidence="3">Phage protein</fullName>
    </recommendedName>
</protein>
<evidence type="ECO:0000313" key="1">
    <source>
        <dbReference type="EMBL" id="MCW2279897.1"/>
    </source>
</evidence>
<dbReference type="Proteomes" id="UP001207687">
    <property type="component" value="Unassembled WGS sequence"/>
</dbReference>
<dbReference type="EMBL" id="JAOQNN010000001">
    <property type="protein sequence ID" value="MCW2279897.1"/>
    <property type="molecule type" value="Genomic_DNA"/>
</dbReference>
<gene>
    <name evidence="1" type="ORF">M2256_000355</name>
</gene>
<evidence type="ECO:0000313" key="2">
    <source>
        <dbReference type="Proteomes" id="UP001207687"/>
    </source>
</evidence>
<organism evidence="1 2">
    <name type="scientific">Lactococcus lactis</name>
    <dbReference type="NCBI Taxonomy" id="1358"/>
    <lineage>
        <taxon>Bacteria</taxon>
        <taxon>Bacillati</taxon>
        <taxon>Bacillota</taxon>
        <taxon>Bacilli</taxon>
        <taxon>Lactobacillales</taxon>
        <taxon>Streptococcaceae</taxon>
        <taxon>Lactococcus</taxon>
    </lineage>
</organism>
<reference evidence="1" key="1">
    <citation type="submission" date="2023-08" db="EMBL/GenBank/DDBJ databases">
        <title>Genomic analyses of the natural microbiome of Caenorhabditis elegans.</title>
        <authorList>
            <person name="Samuel B."/>
        </authorList>
    </citation>
    <scope>NUCLEOTIDE SEQUENCE</scope>
    <source>
        <strain evidence="1">BIGb0220</strain>
    </source>
</reference>
<comment type="caution">
    <text evidence="1">The sequence shown here is derived from an EMBL/GenBank/DDBJ whole genome shotgun (WGS) entry which is preliminary data.</text>
</comment>
<evidence type="ECO:0008006" key="3">
    <source>
        <dbReference type="Google" id="ProtNLM"/>
    </source>
</evidence>